<dbReference type="EMBL" id="JBDXMI010000001">
    <property type="protein sequence ID" value="MEO9384015.1"/>
    <property type="molecule type" value="Genomic_DNA"/>
</dbReference>
<protein>
    <submittedName>
        <fullName evidence="1">AHH domain-containing protein</fullName>
    </submittedName>
</protein>
<keyword evidence="2" id="KW-1185">Reference proteome</keyword>
<name>A0ABV0IRX1_9NEIS</name>
<dbReference type="Proteomes" id="UP001462502">
    <property type="component" value="Unassembled WGS sequence"/>
</dbReference>
<evidence type="ECO:0000313" key="2">
    <source>
        <dbReference type="Proteomes" id="UP001462502"/>
    </source>
</evidence>
<sequence>MASKTGRDSKYRTLIVRHVALKKDHPIHAGIEMQAHHLISAKGVQVSKIGDWLEKMSYNINLLPNLVLIPNTMQGACHLGVQPHKSGHTIPSDPHDPEGDDAHPISYHDIVAMRLTVLKRKISSTCFGNDQEAFKKVTEEMNLLSAKILQMIQDTPKFMRLSAVADYYQPGLAGCGGMDKIPARPAGRGADLVEYTEKHVCQVHRNHQMAQGKNQRQENITFKKPVHYYKLSVGN</sequence>
<accession>A0ABV0IRX1</accession>
<proteinExistence type="predicted"/>
<dbReference type="RefSeq" id="WP_347936835.1">
    <property type="nucleotide sequence ID" value="NZ_CP158160.1"/>
</dbReference>
<organism evidence="1 2">
    <name type="scientific">Chromobacterium phragmitis</name>
    <dbReference type="NCBI Taxonomy" id="2202141"/>
    <lineage>
        <taxon>Bacteria</taxon>
        <taxon>Pseudomonadati</taxon>
        <taxon>Pseudomonadota</taxon>
        <taxon>Betaproteobacteria</taxon>
        <taxon>Neisseriales</taxon>
        <taxon>Chromobacteriaceae</taxon>
        <taxon>Chromobacterium</taxon>
    </lineage>
</organism>
<evidence type="ECO:0000313" key="1">
    <source>
        <dbReference type="EMBL" id="MEO9384015.1"/>
    </source>
</evidence>
<dbReference type="InterPro" id="IPR032871">
    <property type="entry name" value="AHH_dom_containing"/>
</dbReference>
<comment type="caution">
    <text evidence="1">The sequence shown here is derived from an EMBL/GenBank/DDBJ whole genome shotgun (WGS) entry which is preliminary data.</text>
</comment>
<gene>
    <name evidence="1" type="ORF">ABI908_07760</name>
</gene>
<reference evidence="1 2" key="1">
    <citation type="submission" date="2024-05" db="EMBL/GenBank/DDBJ databases">
        <authorList>
            <person name="De Oliveira J.P."/>
            <person name="Noriler S.A."/>
            <person name="De Oliveira A.G."/>
            <person name="Sipoli D.S."/>
        </authorList>
    </citation>
    <scope>NUCLEOTIDE SEQUENCE [LARGE SCALE GENOMIC DNA]</scope>
    <source>
        <strain evidence="1 2">LABIM192</strain>
    </source>
</reference>
<dbReference type="Pfam" id="PF14412">
    <property type="entry name" value="AHH"/>
    <property type="match status" value="1"/>
</dbReference>